<dbReference type="Pfam" id="PF12350">
    <property type="entry name" value="CTK3_C"/>
    <property type="match status" value="1"/>
</dbReference>
<feature type="domain" description="CID" evidence="2">
    <location>
        <begin position="297"/>
        <end position="433"/>
    </location>
</feature>
<dbReference type="PANTHER" id="PTHR28291:SF1">
    <property type="entry name" value="CTD KINASE SUBUNIT GAMMA"/>
    <property type="match status" value="1"/>
</dbReference>
<evidence type="ECO:0000313" key="4">
    <source>
        <dbReference type="Proteomes" id="UP000030651"/>
    </source>
</evidence>
<dbReference type="OrthoDB" id="21266at2759"/>
<evidence type="ECO:0000313" key="3">
    <source>
        <dbReference type="EMBL" id="ETS75704.1"/>
    </source>
</evidence>
<feature type="compositionally biased region" description="Basic and acidic residues" evidence="1">
    <location>
        <begin position="21"/>
        <end position="36"/>
    </location>
</feature>
<dbReference type="GO" id="GO:0032786">
    <property type="term" value="P:positive regulation of DNA-templated transcription, elongation"/>
    <property type="evidence" value="ECO:0007669"/>
    <property type="project" value="InterPro"/>
</dbReference>
<accession>W3WPH1</accession>
<gene>
    <name evidence="3" type="ORF">PFICI_12648</name>
</gene>
<feature type="compositionally biased region" description="Polar residues" evidence="1">
    <location>
        <begin position="47"/>
        <end position="57"/>
    </location>
</feature>
<dbReference type="STRING" id="1229662.W3WPH1"/>
<dbReference type="eggNOG" id="ENOG502S1MK">
    <property type="taxonomic scope" value="Eukaryota"/>
</dbReference>
<feature type="compositionally biased region" description="Basic and acidic residues" evidence="1">
    <location>
        <begin position="58"/>
        <end position="72"/>
    </location>
</feature>
<dbReference type="RefSeq" id="XP_007839420.1">
    <property type="nucleotide sequence ID" value="XM_007841229.1"/>
</dbReference>
<feature type="region of interest" description="Disordered" evidence="1">
    <location>
        <begin position="157"/>
        <end position="245"/>
    </location>
</feature>
<dbReference type="PANTHER" id="PTHR28291">
    <property type="entry name" value="CTD KINASE SUBUNIT GAMMA"/>
    <property type="match status" value="1"/>
</dbReference>
<sequence>MGVRRCKKKPRGTWKGRRGARSLDRRQALNHRRDSDSDSVGLPLSIRQGSPEGSSYQVRDKPRDKPDDDKRAHSTSSLLTPLTDHNIVSHKDEDLSSNQEYQYDEYQLRAKRNLARAANDSLRQQFHPAAVAGELAQGNRPPTPIPQSPHWDIYTRASSHHQPRDKPNNPKTNYGSGNRGRKRKAHDSSQSKSWTDARVDFLGNFRRKSSTKRHRPSQTFVPQPEQADRNPPNCGNSDDDEDDEPLIPLSVALASLRPTQPAFWSFRNIRNWAKAPEIVEQDRRRKIIEDYDLNMADPFEVRMRFSGQLQHLNASVVSAQKAAQYAMKHRDMSEDLHSCILEQLEKNSMNTRANIMYFIEPFLELAEKERNGNDYIRRMQRDIIRVVDAVCPEDGSGAANVKVVRKVLRGLMGKGFLLEQTVEEIEECLKDRAAASHADLGFSSPVNGTADSAAKGTDYKATTAIADANAPKAKPAKLEKRQIEQRIEEDRERHKKMRENMWVTPKDQEEKLRKLWDEVSDCGEDDDRLGQEDEDECVELTGTGVDQAARRSEYLAREQAKKKPHDRTQNGFTTDLEGDVRMNGNHLR</sequence>
<keyword evidence="4" id="KW-1185">Reference proteome</keyword>
<feature type="compositionally biased region" description="Basic and acidic residues" evidence="1">
    <location>
        <begin position="548"/>
        <end position="561"/>
    </location>
</feature>
<dbReference type="AlphaFoldDB" id="W3WPH1"/>
<evidence type="ECO:0000256" key="1">
    <source>
        <dbReference type="SAM" id="MobiDB-lite"/>
    </source>
</evidence>
<feature type="compositionally biased region" description="Acidic residues" evidence="1">
    <location>
        <begin position="523"/>
        <end position="538"/>
    </location>
</feature>
<dbReference type="EMBL" id="KI912118">
    <property type="protein sequence ID" value="ETS75704.1"/>
    <property type="molecule type" value="Genomic_DNA"/>
</dbReference>
<proteinExistence type="predicted"/>
<dbReference type="FunFam" id="1.25.40.90:FF:000032">
    <property type="entry name" value="CTD kinase subunit gamma"/>
    <property type="match status" value="1"/>
</dbReference>
<feature type="region of interest" description="Disordered" evidence="1">
    <location>
        <begin position="523"/>
        <end position="588"/>
    </location>
</feature>
<dbReference type="GO" id="GO:0070692">
    <property type="term" value="C:CTDK-1 complex"/>
    <property type="evidence" value="ECO:0007669"/>
    <property type="project" value="InterPro"/>
</dbReference>
<dbReference type="InterPro" id="IPR006569">
    <property type="entry name" value="CID_dom"/>
</dbReference>
<feature type="compositionally biased region" description="Basic residues" evidence="1">
    <location>
        <begin position="205"/>
        <end position="216"/>
    </location>
</feature>
<dbReference type="KEGG" id="pfy:PFICI_12648"/>
<dbReference type="Proteomes" id="UP000030651">
    <property type="component" value="Unassembled WGS sequence"/>
</dbReference>
<dbReference type="InterPro" id="IPR024638">
    <property type="entry name" value="Ctk3_N"/>
</dbReference>
<dbReference type="Pfam" id="PF12243">
    <property type="entry name" value="CTK3"/>
    <property type="match status" value="1"/>
</dbReference>
<dbReference type="InterPro" id="IPR042326">
    <property type="entry name" value="Ctk3"/>
</dbReference>
<reference evidence="4" key="1">
    <citation type="journal article" date="2015" name="BMC Genomics">
        <title>Genomic and transcriptomic analysis of the endophytic fungus Pestalotiopsis fici reveals its lifestyle and high potential for synthesis of natural products.</title>
        <authorList>
            <person name="Wang X."/>
            <person name="Zhang X."/>
            <person name="Liu L."/>
            <person name="Xiang M."/>
            <person name="Wang W."/>
            <person name="Sun X."/>
            <person name="Che Y."/>
            <person name="Guo L."/>
            <person name="Liu G."/>
            <person name="Guo L."/>
            <person name="Wang C."/>
            <person name="Yin W.B."/>
            <person name="Stadler M."/>
            <person name="Zhang X."/>
            <person name="Liu X."/>
        </authorList>
    </citation>
    <scope>NUCLEOTIDE SEQUENCE [LARGE SCALE GENOMIC DNA]</scope>
    <source>
        <strain evidence="4">W106-1 / CGMCC3.15140</strain>
    </source>
</reference>
<dbReference type="InParanoid" id="W3WPH1"/>
<dbReference type="Gene3D" id="1.25.40.90">
    <property type="match status" value="1"/>
</dbReference>
<protein>
    <recommendedName>
        <fullName evidence="2">CID domain-containing protein</fullName>
    </recommendedName>
</protein>
<dbReference type="GeneID" id="19277661"/>
<dbReference type="PROSITE" id="PS51391">
    <property type="entry name" value="CID"/>
    <property type="match status" value="1"/>
</dbReference>
<dbReference type="GO" id="GO:0045943">
    <property type="term" value="P:positive regulation of transcription by RNA polymerase I"/>
    <property type="evidence" value="ECO:0007669"/>
    <property type="project" value="TreeGrafter"/>
</dbReference>
<organism evidence="3 4">
    <name type="scientific">Pestalotiopsis fici (strain W106-1 / CGMCC3.15140)</name>
    <dbReference type="NCBI Taxonomy" id="1229662"/>
    <lineage>
        <taxon>Eukaryota</taxon>
        <taxon>Fungi</taxon>
        <taxon>Dikarya</taxon>
        <taxon>Ascomycota</taxon>
        <taxon>Pezizomycotina</taxon>
        <taxon>Sordariomycetes</taxon>
        <taxon>Xylariomycetidae</taxon>
        <taxon>Amphisphaeriales</taxon>
        <taxon>Sporocadaceae</taxon>
        <taxon>Pestalotiopsis</taxon>
    </lineage>
</organism>
<dbReference type="HOGENOM" id="CLU_463881_0_0_1"/>
<evidence type="ECO:0000259" key="2">
    <source>
        <dbReference type="PROSITE" id="PS51391"/>
    </source>
</evidence>
<dbReference type="InterPro" id="IPR008942">
    <property type="entry name" value="ENTH_VHS"/>
</dbReference>
<feature type="region of interest" description="Disordered" evidence="1">
    <location>
        <begin position="1"/>
        <end position="98"/>
    </location>
</feature>
<dbReference type="InterPro" id="IPR024637">
    <property type="entry name" value="Ctk3_C"/>
</dbReference>
<feature type="compositionally biased region" description="Basic residues" evidence="1">
    <location>
        <begin position="1"/>
        <end position="20"/>
    </location>
</feature>
<name>W3WPH1_PESFW</name>